<dbReference type="Pfam" id="PF02720">
    <property type="entry name" value="DUF222"/>
    <property type="match status" value="1"/>
</dbReference>
<gene>
    <name evidence="3" type="ORF">O4213_19125</name>
</gene>
<keyword evidence="4" id="KW-1185">Reference proteome</keyword>
<organism evidence="3 4">
    <name type="scientific">Gordonia rubripertincta</name>
    <name type="common">Rhodococcus corallinus</name>
    <dbReference type="NCBI Taxonomy" id="36822"/>
    <lineage>
        <taxon>Bacteria</taxon>
        <taxon>Bacillati</taxon>
        <taxon>Actinomycetota</taxon>
        <taxon>Actinomycetes</taxon>
        <taxon>Mycobacteriales</taxon>
        <taxon>Gordoniaceae</taxon>
        <taxon>Gordonia</taxon>
    </lineage>
</organism>
<evidence type="ECO:0000313" key="3">
    <source>
        <dbReference type="EMBL" id="MCZ4552113.1"/>
    </source>
</evidence>
<accession>A0ABT4MYP2</accession>
<dbReference type="Gene3D" id="1.10.30.50">
    <property type="match status" value="1"/>
</dbReference>
<evidence type="ECO:0000259" key="2">
    <source>
        <dbReference type="SMART" id="SM00507"/>
    </source>
</evidence>
<name>A0ABT4MYP2_GORRU</name>
<dbReference type="EMBL" id="JAPWIE010000005">
    <property type="protein sequence ID" value="MCZ4552113.1"/>
    <property type="molecule type" value="Genomic_DNA"/>
</dbReference>
<comment type="similarity">
    <text evidence="1">Belongs to the Rv1128c/1148c/1588c/1702c/1945/3466 family.</text>
</comment>
<reference evidence="3" key="1">
    <citation type="submission" date="2022-12" db="EMBL/GenBank/DDBJ databases">
        <authorList>
            <person name="Krivoruchko A.V."/>
            <person name="Elkin A."/>
        </authorList>
    </citation>
    <scope>NUCLEOTIDE SEQUENCE</scope>
    <source>
        <strain evidence="3">IEGM 1388</strain>
    </source>
</reference>
<evidence type="ECO:0000256" key="1">
    <source>
        <dbReference type="ARBA" id="ARBA00023450"/>
    </source>
</evidence>
<comment type="caution">
    <text evidence="3">The sequence shown here is derived from an EMBL/GenBank/DDBJ whole genome shotgun (WGS) entry which is preliminary data.</text>
</comment>
<proteinExistence type="inferred from homology"/>
<dbReference type="InterPro" id="IPR003870">
    <property type="entry name" value="DUF222"/>
</dbReference>
<evidence type="ECO:0000313" key="4">
    <source>
        <dbReference type="Proteomes" id="UP001067235"/>
    </source>
</evidence>
<protein>
    <submittedName>
        <fullName evidence="3">DUF222 domain-containing protein</fullName>
    </submittedName>
</protein>
<dbReference type="Pfam" id="PF01844">
    <property type="entry name" value="HNH"/>
    <property type="match status" value="1"/>
</dbReference>
<dbReference type="InterPro" id="IPR002711">
    <property type="entry name" value="HNH"/>
</dbReference>
<dbReference type="CDD" id="cd00085">
    <property type="entry name" value="HNHc"/>
    <property type="match status" value="1"/>
</dbReference>
<dbReference type="SMART" id="SM00507">
    <property type="entry name" value="HNHc"/>
    <property type="match status" value="1"/>
</dbReference>
<sequence>MGAGVATLDRTAGYFRDGFLSTEHVDAVVKGIKQINNRSDVGITNEERVVFEGKLLSHAISGARPTEIEKIAQGLGNQVAHDTGGPAPAEDPSLNKLDYAFSEGRLVGRFDVDAQIGEKFYAALDLWSRPRPEPDGSDDARGDTQRRADALHQLLDCGGGGGDGFVSAPRTEVNVSVPADHPDRATLEWMGPITEHLAKLLACDSSMASVILDQHGVPIDVGPSKRLFTGAVRKAIIIRDQCCVKCGGSASWSDCHHIIYWSDGGTTTLGNGCLLCRTCHRAIHNTGWEISMGSDGHPWLIPPADIDPQRRPLPAYNRRTMTLAA</sequence>
<dbReference type="InterPro" id="IPR003615">
    <property type="entry name" value="HNH_nuc"/>
</dbReference>
<dbReference type="Proteomes" id="UP001067235">
    <property type="component" value="Unassembled WGS sequence"/>
</dbReference>
<feature type="domain" description="HNH nuclease" evidence="2">
    <location>
        <begin position="231"/>
        <end position="281"/>
    </location>
</feature>